<dbReference type="EnsemblFungi" id="MAPG_11707T0">
    <property type="protein sequence ID" value="MAPG_11707T0"/>
    <property type="gene ID" value="MAPG_11707"/>
</dbReference>
<dbReference type="Proteomes" id="UP000011715">
    <property type="component" value="Unassembled WGS sequence"/>
</dbReference>
<reference evidence="4" key="1">
    <citation type="submission" date="2010-05" db="EMBL/GenBank/DDBJ databases">
        <title>The genome sequence of Magnaporthe poae strain ATCC 64411.</title>
        <authorList>
            <person name="Ma L.-J."/>
            <person name="Dead R."/>
            <person name="Young S."/>
            <person name="Zeng Q."/>
            <person name="Koehrsen M."/>
            <person name="Alvarado L."/>
            <person name="Berlin A."/>
            <person name="Chapman S.B."/>
            <person name="Chen Z."/>
            <person name="Freedman E."/>
            <person name="Gellesch M."/>
            <person name="Goldberg J."/>
            <person name="Griggs A."/>
            <person name="Gujja S."/>
            <person name="Heilman E.R."/>
            <person name="Heiman D."/>
            <person name="Hepburn T."/>
            <person name="Howarth C."/>
            <person name="Jen D."/>
            <person name="Larson L."/>
            <person name="Mehta T."/>
            <person name="Neiman D."/>
            <person name="Pearson M."/>
            <person name="Roberts A."/>
            <person name="Saif S."/>
            <person name="Shea T."/>
            <person name="Shenoy N."/>
            <person name="Sisk P."/>
            <person name="Stolte C."/>
            <person name="Sykes S."/>
            <person name="Walk T."/>
            <person name="White J."/>
            <person name="Yandava C."/>
            <person name="Haas B."/>
            <person name="Nusbaum C."/>
            <person name="Birren B."/>
        </authorList>
    </citation>
    <scope>NUCLEOTIDE SEQUENCE [LARGE SCALE GENOMIC DNA]</scope>
    <source>
        <strain evidence="4">ATCC 64411 / 73-15</strain>
    </source>
</reference>
<reference evidence="2" key="3">
    <citation type="submission" date="2011-03" db="EMBL/GenBank/DDBJ databases">
        <title>Annotation of Magnaporthe poae ATCC 64411.</title>
        <authorList>
            <person name="Ma L.-J."/>
            <person name="Dead R."/>
            <person name="Young S.K."/>
            <person name="Zeng Q."/>
            <person name="Gargeya S."/>
            <person name="Fitzgerald M."/>
            <person name="Haas B."/>
            <person name="Abouelleil A."/>
            <person name="Alvarado L."/>
            <person name="Arachchi H.M."/>
            <person name="Berlin A."/>
            <person name="Brown A."/>
            <person name="Chapman S.B."/>
            <person name="Chen Z."/>
            <person name="Dunbar C."/>
            <person name="Freedman E."/>
            <person name="Gearin G."/>
            <person name="Gellesch M."/>
            <person name="Goldberg J."/>
            <person name="Griggs A."/>
            <person name="Gujja S."/>
            <person name="Heiman D."/>
            <person name="Howarth C."/>
            <person name="Larson L."/>
            <person name="Lui A."/>
            <person name="MacDonald P.J.P."/>
            <person name="Mehta T."/>
            <person name="Montmayeur A."/>
            <person name="Murphy C."/>
            <person name="Neiman D."/>
            <person name="Pearson M."/>
            <person name="Priest M."/>
            <person name="Roberts A."/>
            <person name="Saif S."/>
            <person name="Shea T."/>
            <person name="Shenoy N."/>
            <person name="Sisk P."/>
            <person name="Stolte C."/>
            <person name="Sykes S."/>
            <person name="Yandava C."/>
            <person name="Wortman J."/>
            <person name="Nusbaum C."/>
            <person name="Birren B."/>
        </authorList>
    </citation>
    <scope>NUCLEOTIDE SEQUENCE</scope>
    <source>
        <strain evidence="2">ATCC 64411</strain>
    </source>
</reference>
<evidence type="ECO:0000313" key="2">
    <source>
        <dbReference type="EMBL" id="KLU92766.1"/>
    </source>
</evidence>
<keyword evidence="4" id="KW-1185">Reference proteome</keyword>
<feature type="region of interest" description="Disordered" evidence="1">
    <location>
        <begin position="61"/>
        <end position="80"/>
    </location>
</feature>
<reference evidence="3" key="4">
    <citation type="journal article" date="2015" name="G3 (Bethesda)">
        <title>Genome sequences of three phytopathogenic species of the Magnaporthaceae family of fungi.</title>
        <authorList>
            <person name="Okagaki L.H."/>
            <person name="Nunes C.C."/>
            <person name="Sailsbery J."/>
            <person name="Clay B."/>
            <person name="Brown D."/>
            <person name="John T."/>
            <person name="Oh Y."/>
            <person name="Young N."/>
            <person name="Fitzgerald M."/>
            <person name="Haas B.J."/>
            <person name="Zeng Q."/>
            <person name="Young S."/>
            <person name="Adiconis X."/>
            <person name="Fan L."/>
            <person name="Levin J.Z."/>
            <person name="Mitchell T.K."/>
            <person name="Okubara P.A."/>
            <person name="Farman M.L."/>
            <person name="Kohn L.M."/>
            <person name="Birren B."/>
            <person name="Ma L.-J."/>
            <person name="Dean R.A."/>
        </authorList>
    </citation>
    <scope>NUCLEOTIDE SEQUENCE</scope>
    <source>
        <strain evidence="3">ATCC 64411 / 73-15</strain>
    </source>
</reference>
<dbReference type="VEuPathDB" id="FungiDB:MAPG_11707"/>
<dbReference type="EMBL" id="GL876987">
    <property type="protein sequence ID" value="KLU92766.1"/>
    <property type="molecule type" value="Genomic_DNA"/>
</dbReference>
<dbReference type="EMBL" id="ADBL01002904">
    <property type="status" value="NOT_ANNOTATED_CDS"/>
    <property type="molecule type" value="Genomic_DNA"/>
</dbReference>
<evidence type="ECO:0000313" key="4">
    <source>
        <dbReference type="Proteomes" id="UP000011715"/>
    </source>
</evidence>
<reference evidence="2" key="2">
    <citation type="submission" date="2010-05" db="EMBL/GenBank/DDBJ databases">
        <title>The Genome Sequence of Magnaporthe poae strain ATCC 64411.</title>
        <authorList>
            <consortium name="The Broad Institute Genome Sequencing Platform"/>
            <consortium name="Broad Institute Genome Sequencing Center for Infectious Disease"/>
            <person name="Ma L.-J."/>
            <person name="Dead R."/>
            <person name="Young S."/>
            <person name="Zeng Q."/>
            <person name="Koehrsen M."/>
            <person name="Alvarado L."/>
            <person name="Berlin A."/>
            <person name="Chapman S.B."/>
            <person name="Chen Z."/>
            <person name="Freedman E."/>
            <person name="Gellesch M."/>
            <person name="Goldberg J."/>
            <person name="Griggs A."/>
            <person name="Gujja S."/>
            <person name="Heilman E.R."/>
            <person name="Heiman D."/>
            <person name="Hepburn T."/>
            <person name="Howarth C."/>
            <person name="Jen D."/>
            <person name="Larson L."/>
            <person name="Mehta T."/>
            <person name="Neiman D."/>
            <person name="Pearson M."/>
            <person name="Roberts A."/>
            <person name="Saif S."/>
            <person name="Shea T."/>
            <person name="Shenoy N."/>
            <person name="Sisk P."/>
            <person name="Stolte C."/>
            <person name="Sykes S."/>
            <person name="Walk T."/>
            <person name="White J."/>
            <person name="Yandava C."/>
            <person name="Haas B."/>
            <person name="Nusbaum C."/>
            <person name="Birren B."/>
        </authorList>
    </citation>
    <scope>NUCLEOTIDE SEQUENCE</scope>
    <source>
        <strain evidence="2">ATCC 64411</strain>
    </source>
</reference>
<reference evidence="3" key="5">
    <citation type="submission" date="2015-06" db="UniProtKB">
        <authorList>
            <consortium name="EnsemblFungi"/>
        </authorList>
    </citation>
    <scope>IDENTIFICATION</scope>
    <source>
        <strain evidence="3">ATCC 64411</strain>
    </source>
</reference>
<proteinExistence type="predicted"/>
<accession>A0A0C4EFZ5</accession>
<sequence>MASTTWEIKKSSSCGVRAYRPLANVRMTVATVTTAPQIHHELVTKMEVEWDQSVSQSNMLFREEKSSSGDSKTKAKAPVR</sequence>
<evidence type="ECO:0000313" key="3">
    <source>
        <dbReference type="EnsemblFungi" id="MAPG_11707T0"/>
    </source>
</evidence>
<evidence type="ECO:0000256" key="1">
    <source>
        <dbReference type="SAM" id="MobiDB-lite"/>
    </source>
</evidence>
<gene>
    <name evidence="2" type="ORF">MAPG_11707</name>
</gene>
<dbReference type="AlphaFoldDB" id="A0A0C4EFZ5"/>
<organism evidence="3 4">
    <name type="scientific">Magnaporthiopsis poae (strain ATCC 64411 / 73-15)</name>
    <name type="common">Kentucky bluegrass fungus</name>
    <name type="synonym">Magnaporthe poae</name>
    <dbReference type="NCBI Taxonomy" id="644358"/>
    <lineage>
        <taxon>Eukaryota</taxon>
        <taxon>Fungi</taxon>
        <taxon>Dikarya</taxon>
        <taxon>Ascomycota</taxon>
        <taxon>Pezizomycotina</taxon>
        <taxon>Sordariomycetes</taxon>
        <taxon>Sordariomycetidae</taxon>
        <taxon>Magnaporthales</taxon>
        <taxon>Magnaporthaceae</taxon>
        <taxon>Magnaporthiopsis</taxon>
    </lineage>
</organism>
<protein>
    <submittedName>
        <fullName evidence="2 3">Uncharacterized protein</fullName>
    </submittedName>
</protein>
<name>A0A0C4EFZ5_MAGP6</name>
<feature type="compositionally biased region" description="Basic and acidic residues" evidence="1">
    <location>
        <begin position="61"/>
        <end position="73"/>
    </location>
</feature>